<dbReference type="RefSeq" id="WP_377869059.1">
    <property type="nucleotide sequence ID" value="NZ_JBHMAY010000011.1"/>
</dbReference>
<comment type="caution">
    <text evidence="2">The sequence shown here is derived from an EMBL/GenBank/DDBJ whole genome shotgun (WGS) entry which is preliminary data.</text>
</comment>
<organism evidence="2 3">
    <name type="scientific">Amycolatopsis halotolerans</name>
    <dbReference type="NCBI Taxonomy" id="330083"/>
    <lineage>
        <taxon>Bacteria</taxon>
        <taxon>Bacillati</taxon>
        <taxon>Actinomycetota</taxon>
        <taxon>Actinomycetes</taxon>
        <taxon>Pseudonocardiales</taxon>
        <taxon>Pseudonocardiaceae</taxon>
        <taxon>Amycolatopsis</taxon>
    </lineage>
</organism>
<protein>
    <submittedName>
        <fullName evidence="2">Multiprotein-bridging factor 1 family protein</fullName>
    </submittedName>
</protein>
<reference evidence="3" key="1">
    <citation type="journal article" date="2019" name="Int. J. Syst. Evol. Microbiol.">
        <title>The Global Catalogue of Microorganisms (GCM) 10K type strain sequencing project: providing services to taxonomists for standard genome sequencing and annotation.</title>
        <authorList>
            <consortium name="The Broad Institute Genomics Platform"/>
            <consortium name="The Broad Institute Genome Sequencing Center for Infectious Disease"/>
            <person name="Wu L."/>
            <person name="Ma J."/>
        </authorList>
    </citation>
    <scope>NUCLEOTIDE SEQUENCE [LARGE SCALE GENOMIC DNA]</scope>
    <source>
        <strain evidence="3">CGMCC 4.7682</strain>
    </source>
</reference>
<sequence>MQTRPVAGEQGPPPNMLGSALRAARETRKWGVRELARRIGVNPSMLSSWEFGQRPPKMLDVAAILGALGVIGDEKQRILYLACAAELDRFASYLMALDS</sequence>
<dbReference type="Pfam" id="PF13560">
    <property type="entry name" value="HTH_31"/>
    <property type="match status" value="1"/>
</dbReference>
<gene>
    <name evidence="2" type="ORF">ACFORO_25975</name>
</gene>
<dbReference type="SMART" id="SM00530">
    <property type="entry name" value="HTH_XRE"/>
    <property type="match status" value="1"/>
</dbReference>
<dbReference type="InterPro" id="IPR010982">
    <property type="entry name" value="Lambda_DNA-bd_dom_sf"/>
</dbReference>
<proteinExistence type="predicted"/>
<dbReference type="Gene3D" id="1.10.260.40">
    <property type="entry name" value="lambda repressor-like DNA-binding domains"/>
    <property type="match status" value="1"/>
</dbReference>
<evidence type="ECO:0000313" key="3">
    <source>
        <dbReference type="Proteomes" id="UP001595764"/>
    </source>
</evidence>
<dbReference type="CDD" id="cd00093">
    <property type="entry name" value="HTH_XRE"/>
    <property type="match status" value="1"/>
</dbReference>
<name>A0ABV7QNB5_9PSEU</name>
<keyword evidence="3" id="KW-1185">Reference proteome</keyword>
<evidence type="ECO:0000259" key="1">
    <source>
        <dbReference type="PROSITE" id="PS50943"/>
    </source>
</evidence>
<dbReference type="EMBL" id="JBHRWI010000030">
    <property type="protein sequence ID" value="MFC3513644.1"/>
    <property type="molecule type" value="Genomic_DNA"/>
</dbReference>
<feature type="domain" description="HTH cro/C1-type" evidence="1">
    <location>
        <begin position="21"/>
        <end position="75"/>
    </location>
</feature>
<dbReference type="PROSITE" id="PS50943">
    <property type="entry name" value="HTH_CROC1"/>
    <property type="match status" value="1"/>
</dbReference>
<evidence type="ECO:0000313" key="2">
    <source>
        <dbReference type="EMBL" id="MFC3513644.1"/>
    </source>
</evidence>
<dbReference type="SUPFAM" id="SSF47413">
    <property type="entry name" value="lambda repressor-like DNA-binding domains"/>
    <property type="match status" value="1"/>
</dbReference>
<dbReference type="Proteomes" id="UP001595764">
    <property type="component" value="Unassembled WGS sequence"/>
</dbReference>
<dbReference type="InterPro" id="IPR001387">
    <property type="entry name" value="Cro/C1-type_HTH"/>
</dbReference>
<accession>A0ABV7QNB5</accession>